<dbReference type="GO" id="GO:0008757">
    <property type="term" value="F:S-adenosylmethionine-dependent methyltransferase activity"/>
    <property type="evidence" value="ECO:0007669"/>
    <property type="project" value="InterPro"/>
</dbReference>
<comment type="caution">
    <text evidence="2">The sequence shown here is derived from an EMBL/GenBank/DDBJ whole genome shotgun (WGS) entry which is preliminary data.</text>
</comment>
<dbReference type="InterPro" id="IPR013216">
    <property type="entry name" value="Methyltransf_11"/>
</dbReference>
<keyword evidence="2" id="KW-0489">Methyltransferase</keyword>
<evidence type="ECO:0000313" key="2">
    <source>
        <dbReference type="EMBL" id="RAK56259.1"/>
    </source>
</evidence>
<dbReference type="SUPFAM" id="SSF53335">
    <property type="entry name" value="S-adenosyl-L-methionine-dependent methyltransferases"/>
    <property type="match status" value="1"/>
</dbReference>
<dbReference type="InterPro" id="IPR029063">
    <property type="entry name" value="SAM-dependent_MTases_sf"/>
</dbReference>
<dbReference type="GO" id="GO:0032259">
    <property type="term" value="P:methylation"/>
    <property type="evidence" value="ECO:0007669"/>
    <property type="project" value="UniProtKB-KW"/>
</dbReference>
<dbReference type="CDD" id="cd02440">
    <property type="entry name" value="AdoMet_MTases"/>
    <property type="match status" value="1"/>
</dbReference>
<dbReference type="EMBL" id="QFYQ01000001">
    <property type="protein sequence ID" value="RAK56259.1"/>
    <property type="molecule type" value="Genomic_DNA"/>
</dbReference>
<reference evidence="3" key="1">
    <citation type="submission" date="2018-05" db="EMBL/GenBank/DDBJ databases">
        <authorList>
            <person name="Li X."/>
        </authorList>
    </citation>
    <scope>NUCLEOTIDE SEQUENCE [LARGE SCALE GENOMIC DNA]</scope>
    <source>
        <strain evidence="3">LX32</strain>
    </source>
</reference>
<dbReference type="Pfam" id="PF08241">
    <property type="entry name" value="Methyltransf_11"/>
    <property type="match status" value="1"/>
</dbReference>
<name>A0A328ANV2_9CAUL</name>
<sequence>MKRALDLGCGSAPQNPFSAEEVYGVDIREDAAARVVQADLAIEPIPFEDDFFDVVTAFDFIEHVPRILYAPGRRFPFVELMNEIWRVLKPGGAFLSYTPAFPAGPAWRDPTHVNIITEETFPLYFDDQRRMAAMYGFKGYFRIQSQKRHDNGVHLVTVMNKVVPAAATPAVEAPDFTAVAPPEG</sequence>
<evidence type="ECO:0000259" key="1">
    <source>
        <dbReference type="Pfam" id="PF08241"/>
    </source>
</evidence>
<dbReference type="AlphaFoldDB" id="A0A328ANV2"/>
<dbReference type="Proteomes" id="UP000249254">
    <property type="component" value="Unassembled WGS sequence"/>
</dbReference>
<gene>
    <name evidence="2" type="ORF">DJ017_07265</name>
</gene>
<keyword evidence="3" id="KW-1185">Reference proteome</keyword>
<keyword evidence="2" id="KW-0808">Transferase</keyword>
<feature type="domain" description="Methyltransferase type 11" evidence="1">
    <location>
        <begin position="5"/>
        <end position="95"/>
    </location>
</feature>
<dbReference type="OrthoDB" id="9810247at2"/>
<evidence type="ECO:0000313" key="3">
    <source>
        <dbReference type="Proteomes" id="UP000249254"/>
    </source>
</evidence>
<proteinExistence type="predicted"/>
<dbReference type="Gene3D" id="3.40.50.150">
    <property type="entry name" value="Vaccinia Virus protein VP39"/>
    <property type="match status" value="1"/>
</dbReference>
<protein>
    <submittedName>
        <fullName evidence="2">Class I SAM-dependent methyltransferase</fullName>
    </submittedName>
</protein>
<accession>A0A328ANV2</accession>
<organism evidence="2 3">
    <name type="scientific">Phenylobacterium soli</name>
    <dbReference type="NCBI Taxonomy" id="2170551"/>
    <lineage>
        <taxon>Bacteria</taxon>
        <taxon>Pseudomonadati</taxon>
        <taxon>Pseudomonadota</taxon>
        <taxon>Alphaproteobacteria</taxon>
        <taxon>Caulobacterales</taxon>
        <taxon>Caulobacteraceae</taxon>
        <taxon>Phenylobacterium</taxon>
    </lineage>
</organism>